<name>A0A1H6RED0_9GAMM</name>
<dbReference type="RefSeq" id="WP_093308888.1">
    <property type="nucleotide sequence ID" value="NZ_FNYH01000004.1"/>
</dbReference>
<sequence>MKLPNFLEDEAFNQLRKKMGTSRYGYFKLFNPKYHLTGQERSLLELQGKKVSIRNLVPLADSTWAFKNTRVILYLPESSVYHLAQCQKLKQHEYVYISTKREGDLPLIKQETRTASLKICEHCLQVLGYKGFDLRKNRKVAYSQKILQEFSRSEFFRLYRQYPINIEALLEKQANITQNLTPVLSQRQHRRLKNTF</sequence>
<evidence type="ECO:0000313" key="1">
    <source>
        <dbReference type="EMBL" id="SEI54208.1"/>
    </source>
</evidence>
<dbReference type="EMBL" id="FNYH01000004">
    <property type="protein sequence ID" value="SEI54208.1"/>
    <property type="molecule type" value="Genomic_DNA"/>
</dbReference>
<reference evidence="2" key="1">
    <citation type="submission" date="2016-10" db="EMBL/GenBank/DDBJ databases">
        <authorList>
            <person name="Varghese N."/>
            <person name="Submissions S."/>
        </authorList>
    </citation>
    <scope>NUCLEOTIDE SEQUENCE [LARGE SCALE GENOMIC DNA]</scope>
    <source>
        <strain evidence="2">DSM 7165</strain>
    </source>
</reference>
<keyword evidence="2" id="KW-1185">Reference proteome</keyword>
<dbReference type="OrthoDB" id="5703363at2"/>
<dbReference type="AlphaFoldDB" id="A0A1H6RED0"/>
<gene>
    <name evidence="1" type="ORF">SAMN05421831_1044</name>
</gene>
<evidence type="ECO:0000313" key="2">
    <source>
        <dbReference type="Proteomes" id="UP000242999"/>
    </source>
</evidence>
<dbReference type="STRING" id="64971.SAMN05421831_1044"/>
<protein>
    <submittedName>
        <fullName evidence="1">Uncharacterized protein</fullName>
    </submittedName>
</protein>
<proteinExistence type="predicted"/>
<accession>A0A1H6RED0</accession>
<dbReference type="Proteomes" id="UP000242999">
    <property type="component" value="Unassembled WGS sequence"/>
</dbReference>
<organism evidence="1 2">
    <name type="scientific">Allopseudospirillum japonicum</name>
    <dbReference type="NCBI Taxonomy" id="64971"/>
    <lineage>
        <taxon>Bacteria</taxon>
        <taxon>Pseudomonadati</taxon>
        <taxon>Pseudomonadota</taxon>
        <taxon>Gammaproteobacteria</taxon>
        <taxon>Oceanospirillales</taxon>
        <taxon>Oceanospirillaceae</taxon>
        <taxon>Allopseudospirillum</taxon>
    </lineage>
</organism>